<dbReference type="GO" id="GO:0051726">
    <property type="term" value="P:regulation of cell cycle"/>
    <property type="evidence" value="ECO:0007669"/>
    <property type="project" value="InterPro"/>
</dbReference>
<feature type="region of interest" description="Disordered" evidence="7">
    <location>
        <begin position="126"/>
        <end position="184"/>
    </location>
</feature>
<keyword evidence="3" id="KW-0132">Cell division</keyword>
<organism evidence="10 11">
    <name type="scientific">Myotis brandtii</name>
    <name type="common">Brandt's bat</name>
    <dbReference type="NCBI Taxonomy" id="109478"/>
    <lineage>
        <taxon>Eukaryota</taxon>
        <taxon>Metazoa</taxon>
        <taxon>Chordata</taxon>
        <taxon>Craniata</taxon>
        <taxon>Vertebrata</taxon>
        <taxon>Euteleostomi</taxon>
        <taxon>Mammalia</taxon>
        <taxon>Eutheria</taxon>
        <taxon>Laurasiatheria</taxon>
        <taxon>Chiroptera</taxon>
        <taxon>Yangochiroptera</taxon>
        <taxon>Vespertilionidae</taxon>
        <taxon>Myotis</taxon>
    </lineage>
</organism>
<evidence type="ECO:0000256" key="4">
    <source>
        <dbReference type="ARBA" id="ARBA00023127"/>
    </source>
</evidence>
<feature type="region of interest" description="Disordered" evidence="7">
    <location>
        <begin position="359"/>
        <end position="582"/>
    </location>
</feature>
<dbReference type="SUPFAM" id="SSF47954">
    <property type="entry name" value="Cyclin-like"/>
    <property type="match status" value="1"/>
</dbReference>
<feature type="domain" description="DNA endonuclease Ctp1 N-terminal" evidence="9">
    <location>
        <begin position="4"/>
        <end position="122"/>
    </location>
</feature>
<keyword evidence="5" id="KW-0131">Cell cycle</keyword>
<evidence type="ECO:0000256" key="5">
    <source>
        <dbReference type="ARBA" id="ARBA00023306"/>
    </source>
</evidence>
<feature type="compositionally biased region" description="Basic and acidic residues" evidence="7">
    <location>
        <begin position="425"/>
        <end position="442"/>
    </location>
</feature>
<evidence type="ECO:0000259" key="9">
    <source>
        <dbReference type="Pfam" id="PF10482"/>
    </source>
</evidence>
<evidence type="ECO:0000256" key="1">
    <source>
        <dbReference type="ARBA" id="ARBA00008742"/>
    </source>
</evidence>
<feature type="compositionally biased region" description="Pro residues" evidence="7">
    <location>
        <begin position="371"/>
        <end position="382"/>
    </location>
</feature>
<evidence type="ECO:0000259" key="8">
    <source>
        <dbReference type="Pfam" id="PF00134"/>
    </source>
</evidence>
<accession>S7QF00</accession>
<dbReference type="GO" id="GO:0051301">
    <property type="term" value="P:cell division"/>
    <property type="evidence" value="ECO:0007669"/>
    <property type="project" value="UniProtKB-KW"/>
</dbReference>
<keyword evidence="4" id="KW-0195">Cyclin</keyword>
<evidence type="ECO:0000256" key="2">
    <source>
        <dbReference type="ARBA" id="ARBA00022553"/>
    </source>
</evidence>
<dbReference type="GO" id="GO:0005829">
    <property type="term" value="C:cytosol"/>
    <property type="evidence" value="ECO:0007669"/>
    <property type="project" value="UniProtKB-ARBA"/>
</dbReference>
<dbReference type="Gene3D" id="1.10.472.10">
    <property type="entry name" value="Cyclin-like"/>
    <property type="match status" value="1"/>
</dbReference>
<feature type="region of interest" description="Disordered" evidence="7">
    <location>
        <begin position="231"/>
        <end position="254"/>
    </location>
</feature>
<feature type="domain" description="Cyclin N-terminal" evidence="8">
    <location>
        <begin position="878"/>
        <end position="968"/>
    </location>
</feature>
<dbReference type="EMBL" id="KE164737">
    <property type="protein sequence ID" value="EPQ19822.1"/>
    <property type="molecule type" value="Genomic_DNA"/>
</dbReference>
<protein>
    <submittedName>
        <fullName evidence="10">CDK5 and ABL1 enzyme substrate 2</fullName>
    </submittedName>
</protein>
<evidence type="ECO:0000313" key="11">
    <source>
        <dbReference type="Proteomes" id="UP000052978"/>
    </source>
</evidence>
<dbReference type="InterPro" id="IPR006671">
    <property type="entry name" value="Cyclin_N"/>
</dbReference>
<dbReference type="FunFam" id="1.10.472.10:FF:000020">
    <property type="entry name" value="CDK5 and ABL1 enzyme substrate 1"/>
    <property type="match status" value="1"/>
</dbReference>
<evidence type="ECO:0000313" key="10">
    <source>
        <dbReference type="EMBL" id="EPQ19822.1"/>
    </source>
</evidence>
<feature type="coiled-coil region" evidence="6">
    <location>
        <begin position="5"/>
        <end position="67"/>
    </location>
</feature>
<keyword evidence="11" id="KW-1185">Reference proteome</keyword>
<evidence type="ECO:0000256" key="7">
    <source>
        <dbReference type="SAM" id="MobiDB-lite"/>
    </source>
</evidence>
<sequence length="987" mass="108527">MESFMESLNRLKDIHEKEVLGLQNKLLELNSERCRDAQRVEELCAKNHQLREQQKALKDNVRVLENRLRAGLCDRCTVTQELARKKQQEFESSLLQNLQHLFILTNEMTRLQEENETLKEEVARLRGLGPKPQCRESSSDPSSPPLLISPGPWKTSTEKLPGGHEEAEDHPLEASPQGEEKLEHRMSPVAKISPGANLPEPRASDMSPQRISNQLHGTIAVVRPGAWACSADRGSANGTPSAQSSPTSPPYEHSLSLDSFLRASQASARPHKSLKHALQTDRLCLLNRPRSLHLRSPQSSPRAPAAAPGGPQPQILKAREAEAWEVPSGLLGPPGTLVDMRDPRLEGALSLLLAQQLQARGQAGGARMRGPPRPGETPPSPPICSDSEGSEGEVAGAALPRRRHQQPTGPGSPRGQEATATEDLVPDKPLDLSEWGRGRDAPKPVGRPRRFSPKTAHTPSPEPPQGAKPLAQSGPWGRSNGTKGTRAPGPEAAPLPEARTRPASTRLPGHQPGLTHALHPAELSKAQAQRPLSDKLDEPDASDSEVGLSPEAGATSSTPGEGPRCFCTKEPGQGLQQKRKWVQSSDLWDKGLNVQSSARMAVVADRQAETLVTARLQSSAQCSPQRRVASQRCSLEFLEDTVGCPSVQRTKHIPGSPRHKGLKKTHFIKNMRQYDTKNSRIVLICAKRSLCAAFSVLPYGEGLRVSDLRVDSQKQRHPSGGVSVSSEMVFELEGVELGADGKARADAVVSYAKFLYPTNALVAQKTDSHGPPPQPRTSLPRAMPASRYKPAAAKSAPISTELGSDAGDPLEYNPNLLDDPQWPCGKHKRVLIFASYMTTVIEYVKPSDLKKDMNETFREKFPHVRLTLSKIRSLKREMRNLSEECNLEPVTVSMAYVYFEKLVLQGKLNKQNRKLCAGACVLLAAKISSDLRKNEVKQLIDKLEERFRFNRRDLIGFEFTVLVALELALYLPENQVLPHYRRLTQQF</sequence>
<feature type="region of interest" description="Disordered" evidence="7">
    <location>
        <begin position="764"/>
        <end position="786"/>
    </location>
</feature>
<evidence type="ECO:0000256" key="6">
    <source>
        <dbReference type="SAM" id="Coils"/>
    </source>
</evidence>
<dbReference type="Proteomes" id="UP000052978">
    <property type="component" value="Unassembled WGS sequence"/>
</dbReference>
<keyword evidence="6" id="KW-0175">Coiled coil</keyword>
<dbReference type="Pfam" id="PF10482">
    <property type="entry name" value="CtIP_N"/>
    <property type="match status" value="1"/>
</dbReference>
<dbReference type="InterPro" id="IPR036915">
    <property type="entry name" value="Cyclin-like_sf"/>
</dbReference>
<reference evidence="10 11" key="1">
    <citation type="journal article" date="2013" name="Nat. Commun.">
        <title>Genome analysis reveals insights into physiology and longevity of the Brandt's bat Myotis brandtii.</title>
        <authorList>
            <person name="Seim I."/>
            <person name="Fang X."/>
            <person name="Xiong Z."/>
            <person name="Lobanov A.V."/>
            <person name="Huang Z."/>
            <person name="Ma S."/>
            <person name="Feng Y."/>
            <person name="Turanov A.A."/>
            <person name="Zhu Y."/>
            <person name="Lenz T.L."/>
            <person name="Gerashchenko M.V."/>
            <person name="Fan D."/>
            <person name="Hee Yim S."/>
            <person name="Yao X."/>
            <person name="Jordan D."/>
            <person name="Xiong Y."/>
            <person name="Ma Y."/>
            <person name="Lyapunov A.N."/>
            <person name="Chen G."/>
            <person name="Kulakova O.I."/>
            <person name="Sun Y."/>
            <person name="Lee S.G."/>
            <person name="Bronson R.T."/>
            <person name="Moskalev A.A."/>
            <person name="Sunyaev S.R."/>
            <person name="Zhang G."/>
            <person name="Krogh A."/>
            <person name="Wang J."/>
            <person name="Gladyshev V.N."/>
        </authorList>
    </citation>
    <scope>NUCLEOTIDE SEQUENCE [LARGE SCALE GENOMIC DNA]</scope>
</reference>
<keyword evidence="2" id="KW-0597">Phosphoprotein</keyword>
<comment type="similarity">
    <text evidence="1">Belongs to the cyclin family.</text>
</comment>
<feature type="compositionally biased region" description="Low complexity" evidence="7">
    <location>
        <begin position="139"/>
        <end position="152"/>
    </location>
</feature>
<dbReference type="PANTHER" id="PTHR22896">
    <property type="entry name" value="CDK5 AND ABL1 ENZYME SUBSTRATE 1"/>
    <property type="match status" value="1"/>
</dbReference>
<dbReference type="InterPro" id="IPR019518">
    <property type="entry name" value="CtIP_N"/>
</dbReference>
<feature type="region of interest" description="Disordered" evidence="7">
    <location>
        <begin position="293"/>
        <end position="313"/>
    </location>
</feature>
<dbReference type="Pfam" id="PF00134">
    <property type="entry name" value="Cyclin_N"/>
    <property type="match status" value="1"/>
</dbReference>
<proteinExistence type="inferred from homology"/>
<feature type="compositionally biased region" description="Low complexity" evidence="7">
    <location>
        <begin position="295"/>
        <end position="313"/>
    </location>
</feature>
<dbReference type="InterPro" id="IPR012388">
    <property type="entry name" value="CABLES1/2"/>
</dbReference>
<feature type="compositionally biased region" description="Basic and acidic residues" evidence="7">
    <location>
        <begin position="161"/>
        <end position="184"/>
    </location>
</feature>
<dbReference type="PANTHER" id="PTHR22896:SF3">
    <property type="entry name" value="CDK5 AND ABL1 ENZYME SUBSTRATE 2"/>
    <property type="match status" value="1"/>
</dbReference>
<gene>
    <name evidence="10" type="ORF">D623_10023495</name>
</gene>
<dbReference type="CDD" id="cd20603">
    <property type="entry name" value="CYCLIN_CABLES2"/>
    <property type="match status" value="1"/>
</dbReference>
<dbReference type="AlphaFoldDB" id="S7QF00"/>
<feature type="compositionally biased region" description="Low complexity" evidence="7">
    <location>
        <begin position="487"/>
        <end position="497"/>
    </location>
</feature>
<name>S7QF00_MYOBR</name>
<dbReference type="eggNOG" id="ENOG502RTF0">
    <property type="taxonomic scope" value="Eukaryota"/>
</dbReference>
<evidence type="ECO:0000256" key="3">
    <source>
        <dbReference type="ARBA" id="ARBA00022618"/>
    </source>
</evidence>
<feature type="compositionally biased region" description="Low complexity" evidence="7">
    <location>
        <begin position="359"/>
        <end position="369"/>
    </location>
</feature>